<dbReference type="InterPro" id="IPR015943">
    <property type="entry name" value="WD40/YVTN_repeat-like_dom_sf"/>
</dbReference>
<feature type="chain" id="PRO_5032563109" evidence="1">
    <location>
        <begin position="32"/>
        <end position="329"/>
    </location>
</feature>
<protein>
    <submittedName>
        <fullName evidence="2">Sugar lactone lactonase YvrE</fullName>
    </submittedName>
</protein>
<keyword evidence="3" id="KW-1185">Reference proteome</keyword>
<keyword evidence="1" id="KW-0732">Signal</keyword>
<evidence type="ECO:0000256" key="1">
    <source>
        <dbReference type="SAM" id="SignalP"/>
    </source>
</evidence>
<evidence type="ECO:0000313" key="2">
    <source>
        <dbReference type="EMBL" id="NYH87788.1"/>
    </source>
</evidence>
<feature type="signal peptide" evidence="1">
    <location>
        <begin position="1"/>
        <end position="31"/>
    </location>
</feature>
<proteinExistence type="predicted"/>
<dbReference type="AlphaFoldDB" id="A0A852Z821"/>
<dbReference type="Gene3D" id="2.130.10.10">
    <property type="entry name" value="YVTN repeat-like/Quinoprotein amine dehydrogenase"/>
    <property type="match status" value="1"/>
</dbReference>
<dbReference type="RefSeq" id="WP_179785800.1">
    <property type="nucleotide sequence ID" value="NZ_BAAARR010000034.1"/>
</dbReference>
<reference evidence="2 3" key="1">
    <citation type="submission" date="2020-07" db="EMBL/GenBank/DDBJ databases">
        <title>Sequencing the genomes of 1000 actinobacteria strains.</title>
        <authorList>
            <person name="Klenk H.-P."/>
        </authorList>
    </citation>
    <scope>NUCLEOTIDE SEQUENCE [LARGE SCALE GENOMIC DNA]</scope>
    <source>
        <strain evidence="2 3">DSM 18448</strain>
    </source>
</reference>
<accession>A0A852Z821</accession>
<organism evidence="2 3">
    <name type="scientific">Actinopolymorpha rutila</name>
    <dbReference type="NCBI Taxonomy" id="446787"/>
    <lineage>
        <taxon>Bacteria</taxon>
        <taxon>Bacillati</taxon>
        <taxon>Actinomycetota</taxon>
        <taxon>Actinomycetes</taxon>
        <taxon>Propionibacteriales</taxon>
        <taxon>Actinopolymorphaceae</taxon>
        <taxon>Actinopolymorpha</taxon>
    </lineage>
</organism>
<name>A0A852Z821_9ACTN</name>
<gene>
    <name evidence="2" type="ORF">F4554_000426</name>
</gene>
<dbReference type="Gene3D" id="2.120.10.30">
    <property type="entry name" value="TolB, C-terminal domain"/>
    <property type="match status" value="1"/>
</dbReference>
<comment type="caution">
    <text evidence="2">The sequence shown here is derived from an EMBL/GenBank/DDBJ whole genome shotgun (WGS) entry which is preliminary data.</text>
</comment>
<evidence type="ECO:0000313" key="3">
    <source>
        <dbReference type="Proteomes" id="UP000579605"/>
    </source>
</evidence>
<dbReference type="EMBL" id="JACBZH010000001">
    <property type="protein sequence ID" value="NYH87788.1"/>
    <property type="molecule type" value="Genomic_DNA"/>
</dbReference>
<sequence length="329" mass="34787">MARRFPLWVTASVVALTVGFGVAAPAQAAHAATRHGPPRPPDTYVVSEEPGVVPEGIAVQRDGRMYVTSDATGALFAGDVRVPSMRPFAVGAVDRPSSRGVHTDGSGRVWSVGAGTLTVHSRNGRLLATRSAPDGPLGAADLNDLAITADAVYVTDWANPIVYRAQLRHGRPGPLQPWVDMRSAFPQFPAQYWLLNGIVADAAGDTVLVASNGTEAVWRIDVATRTVSQVDLGGHSFGADGMVLAGRRLYAVLNYGAPNGVYVADLDPELRAGTVTHQILTDADGEAFDLPTTLARYRCRLYVVNSQGDHRPGQPPYTVSAVADPTCGE</sequence>
<dbReference type="SUPFAM" id="SSF63829">
    <property type="entry name" value="Calcium-dependent phosphotriesterase"/>
    <property type="match status" value="1"/>
</dbReference>
<dbReference type="InterPro" id="IPR011042">
    <property type="entry name" value="6-blade_b-propeller_TolB-like"/>
</dbReference>
<dbReference type="Proteomes" id="UP000579605">
    <property type="component" value="Unassembled WGS sequence"/>
</dbReference>